<dbReference type="SMART" id="SM00382">
    <property type="entry name" value="AAA"/>
    <property type="match status" value="1"/>
</dbReference>
<evidence type="ECO:0000256" key="1">
    <source>
        <dbReference type="ARBA" id="ARBA00006611"/>
    </source>
</evidence>
<evidence type="ECO:0000259" key="4">
    <source>
        <dbReference type="PROSITE" id="PS00662"/>
    </source>
</evidence>
<dbReference type="InterPro" id="IPR047667">
    <property type="entry name" value="ATPase_ComGA"/>
</dbReference>
<organism evidence="5 6">
    <name type="scientific">Liquorilactobacillus ghanensis DSM 18630</name>
    <dbReference type="NCBI Taxonomy" id="1423750"/>
    <lineage>
        <taxon>Bacteria</taxon>
        <taxon>Bacillati</taxon>
        <taxon>Bacillota</taxon>
        <taxon>Bacilli</taxon>
        <taxon>Lactobacillales</taxon>
        <taxon>Lactobacillaceae</taxon>
        <taxon>Liquorilactobacillus</taxon>
    </lineage>
</organism>
<feature type="domain" description="Bacterial type II secretion system protein E" evidence="4">
    <location>
        <begin position="200"/>
        <end position="214"/>
    </location>
</feature>
<dbReference type="Pfam" id="PF00437">
    <property type="entry name" value="T2SSE"/>
    <property type="match status" value="1"/>
</dbReference>
<dbReference type="STRING" id="1423750.FC89_GL000318"/>
<reference evidence="5 6" key="1">
    <citation type="journal article" date="2015" name="Genome Announc.">
        <title>Expanding the biotechnology potential of lactobacilli through comparative genomics of 213 strains and associated genera.</title>
        <authorList>
            <person name="Sun Z."/>
            <person name="Harris H.M."/>
            <person name="McCann A."/>
            <person name="Guo C."/>
            <person name="Argimon S."/>
            <person name="Zhang W."/>
            <person name="Yang X."/>
            <person name="Jeffery I.B."/>
            <person name="Cooney J.C."/>
            <person name="Kagawa T.F."/>
            <person name="Liu W."/>
            <person name="Song Y."/>
            <person name="Salvetti E."/>
            <person name="Wrobel A."/>
            <person name="Rasinkangas P."/>
            <person name="Parkhill J."/>
            <person name="Rea M.C."/>
            <person name="O'Sullivan O."/>
            <person name="Ritari J."/>
            <person name="Douillard F.P."/>
            <person name="Paul Ross R."/>
            <person name="Yang R."/>
            <person name="Briner A.E."/>
            <person name="Felis G.E."/>
            <person name="de Vos W.M."/>
            <person name="Barrangou R."/>
            <person name="Klaenhammer T.R."/>
            <person name="Caufield P.W."/>
            <person name="Cui Y."/>
            <person name="Zhang H."/>
            <person name="O'Toole P.W."/>
        </authorList>
    </citation>
    <scope>NUCLEOTIDE SEQUENCE [LARGE SCALE GENOMIC DNA]</scope>
    <source>
        <strain evidence="5 6">DSM 18630</strain>
    </source>
</reference>
<evidence type="ECO:0000313" key="5">
    <source>
        <dbReference type="EMBL" id="KRM07008.1"/>
    </source>
</evidence>
<dbReference type="InterPro" id="IPR027417">
    <property type="entry name" value="P-loop_NTPase"/>
</dbReference>
<protein>
    <submittedName>
        <fullName evidence="5">ComG operon protein 1</fullName>
    </submittedName>
</protein>
<dbReference type="PROSITE" id="PS00662">
    <property type="entry name" value="T2SP_E"/>
    <property type="match status" value="1"/>
</dbReference>
<dbReference type="GeneID" id="98318373"/>
<keyword evidence="3" id="KW-0067">ATP-binding</keyword>
<dbReference type="InterPro" id="IPR003593">
    <property type="entry name" value="AAA+_ATPase"/>
</dbReference>
<keyword evidence="2" id="KW-0547">Nucleotide-binding</keyword>
<accession>A0A0R1VMI5</accession>
<sequence length="327" mass="36920">MIEKLITEMLQDFVTQTATDVYFMPQGSDFEIKILAQNNLKIYRRIPQNFGMQIINYLKFRAGLMLSEHRRPQTGSLVFDGLQASNHKVFGRISTVGDFQGKESMVIRLIYQLPLMQDSFFFENQYQFLKQQLQSKGLILFCGPVSSGKTTTMYQLANLCSQQQVMTIEDPVEIYEPTFLQLQVNEKAGMTYLNLLKAALRHHPDLLIIGEIRDQATAQAVFDAALSGHLVFTTIHADCAASALRRLLDWQIPAADVAAAVRVVNYQRLLPTINQSFKVLCEQMVVDQTSLIALSSSSISAEWGQQLNECFQNNWISLSTKKAFTAG</sequence>
<evidence type="ECO:0000313" key="6">
    <source>
        <dbReference type="Proteomes" id="UP000051451"/>
    </source>
</evidence>
<dbReference type="PANTHER" id="PTHR30258:SF2">
    <property type="entry name" value="COMG OPERON PROTEIN 1"/>
    <property type="match status" value="1"/>
</dbReference>
<comment type="similarity">
    <text evidence="1">Belongs to the GSP E family.</text>
</comment>
<gene>
    <name evidence="5" type="ORF">FC89_GL000318</name>
</gene>
<comment type="caution">
    <text evidence="5">The sequence shown here is derived from an EMBL/GenBank/DDBJ whole genome shotgun (WGS) entry which is preliminary data.</text>
</comment>
<dbReference type="GO" id="GO:0016887">
    <property type="term" value="F:ATP hydrolysis activity"/>
    <property type="evidence" value="ECO:0007669"/>
    <property type="project" value="TreeGrafter"/>
</dbReference>
<dbReference type="OrthoDB" id="9808272at2"/>
<proteinExistence type="inferred from homology"/>
<name>A0A0R1VMI5_9LACO</name>
<dbReference type="Proteomes" id="UP000051451">
    <property type="component" value="Unassembled WGS sequence"/>
</dbReference>
<dbReference type="Gene3D" id="3.30.450.90">
    <property type="match status" value="1"/>
</dbReference>
<dbReference type="EMBL" id="AZGB01000009">
    <property type="protein sequence ID" value="KRM07008.1"/>
    <property type="molecule type" value="Genomic_DNA"/>
</dbReference>
<dbReference type="PATRIC" id="fig|1423750.3.peg.328"/>
<keyword evidence="6" id="KW-1185">Reference proteome</keyword>
<dbReference type="AlphaFoldDB" id="A0A0R1VMI5"/>
<dbReference type="CDD" id="cd01129">
    <property type="entry name" value="PulE-GspE-like"/>
    <property type="match status" value="1"/>
</dbReference>
<evidence type="ECO:0000256" key="3">
    <source>
        <dbReference type="ARBA" id="ARBA00022840"/>
    </source>
</evidence>
<dbReference type="InterPro" id="IPR001482">
    <property type="entry name" value="T2SS/T4SS_dom"/>
</dbReference>
<evidence type="ECO:0000256" key="2">
    <source>
        <dbReference type="ARBA" id="ARBA00022741"/>
    </source>
</evidence>
<dbReference type="PANTHER" id="PTHR30258">
    <property type="entry name" value="TYPE II SECRETION SYSTEM PROTEIN GSPE-RELATED"/>
    <property type="match status" value="1"/>
</dbReference>
<dbReference type="Gene3D" id="3.40.50.300">
    <property type="entry name" value="P-loop containing nucleotide triphosphate hydrolases"/>
    <property type="match status" value="1"/>
</dbReference>
<dbReference type="SUPFAM" id="SSF52540">
    <property type="entry name" value="P-loop containing nucleoside triphosphate hydrolases"/>
    <property type="match status" value="1"/>
</dbReference>
<dbReference type="NCBIfam" id="NF041000">
    <property type="entry name" value="ATPase_ComGA"/>
    <property type="match status" value="1"/>
</dbReference>
<dbReference type="GO" id="GO:0005886">
    <property type="term" value="C:plasma membrane"/>
    <property type="evidence" value="ECO:0007669"/>
    <property type="project" value="TreeGrafter"/>
</dbReference>
<dbReference type="RefSeq" id="WP_057871110.1">
    <property type="nucleotide sequence ID" value="NZ_AZGB01000009.1"/>
</dbReference>
<dbReference type="GO" id="GO:0005524">
    <property type="term" value="F:ATP binding"/>
    <property type="evidence" value="ECO:0007669"/>
    <property type="project" value="UniProtKB-KW"/>
</dbReference>